<organism evidence="3 4">
    <name type="scientific">Solirubrobacter pauli</name>
    <dbReference type="NCBI Taxonomy" id="166793"/>
    <lineage>
        <taxon>Bacteria</taxon>
        <taxon>Bacillati</taxon>
        <taxon>Actinomycetota</taxon>
        <taxon>Thermoleophilia</taxon>
        <taxon>Solirubrobacterales</taxon>
        <taxon>Solirubrobacteraceae</taxon>
        <taxon>Solirubrobacter</taxon>
    </lineage>
</organism>
<feature type="domain" description="Ppx/GppA phosphatase N-terminal" evidence="2">
    <location>
        <begin position="215"/>
        <end position="490"/>
    </location>
</feature>
<name>A0A660KZJ2_9ACTN</name>
<reference evidence="3 4" key="1">
    <citation type="submission" date="2018-10" db="EMBL/GenBank/DDBJ databases">
        <title>Genomic Encyclopedia of Archaeal and Bacterial Type Strains, Phase II (KMG-II): from individual species to whole genera.</title>
        <authorList>
            <person name="Goeker M."/>
        </authorList>
    </citation>
    <scope>NUCLEOTIDE SEQUENCE [LARGE SCALE GENOMIC DNA]</scope>
    <source>
        <strain evidence="3 4">DSM 14954</strain>
    </source>
</reference>
<evidence type="ECO:0000313" key="3">
    <source>
        <dbReference type="EMBL" id="RKQ87036.1"/>
    </source>
</evidence>
<dbReference type="Pfam" id="PF02541">
    <property type="entry name" value="Ppx-GppA"/>
    <property type="match status" value="1"/>
</dbReference>
<dbReference type="InterPro" id="IPR043129">
    <property type="entry name" value="ATPase_NBD"/>
</dbReference>
<dbReference type="PANTHER" id="PTHR30005:SF0">
    <property type="entry name" value="RETROGRADE REGULATION PROTEIN 2"/>
    <property type="match status" value="1"/>
</dbReference>
<evidence type="ECO:0000259" key="2">
    <source>
        <dbReference type="Pfam" id="PF02541"/>
    </source>
</evidence>
<evidence type="ECO:0000313" key="4">
    <source>
        <dbReference type="Proteomes" id="UP000278962"/>
    </source>
</evidence>
<dbReference type="InterPro" id="IPR050273">
    <property type="entry name" value="GppA/Ppx_hydrolase"/>
</dbReference>
<dbReference type="SUPFAM" id="SSF53067">
    <property type="entry name" value="Actin-like ATPase domain"/>
    <property type="match status" value="2"/>
</dbReference>
<dbReference type="Proteomes" id="UP000278962">
    <property type="component" value="Unassembled WGS sequence"/>
</dbReference>
<comment type="caution">
    <text evidence="3">The sequence shown here is derived from an EMBL/GenBank/DDBJ whole genome shotgun (WGS) entry which is preliminary data.</text>
</comment>
<evidence type="ECO:0000256" key="1">
    <source>
        <dbReference type="ARBA" id="ARBA00007125"/>
    </source>
</evidence>
<sequence>MTVVARWEWRIFGDAFAVAQRRLTATVPERVEHSDEIYVVARGSDASVKLRGGKLDAKRLLRVDPEGLEQWVPVLKAQFPLTAADLGGVLELLGVPGEHAGAETADAFLALVAREPDLCAVGVHKNREHYTFAGCMAESTELRTAGGAIHTLAVESPDRERVAAAVSALGLAGRSVVSVPRALKALVGFATARAAVIDIGTNSVKFHVGERGAEGRWRTVVDRAEITRLGEGLSDADELAPDAIARTVDVIATMGTEARSLGAARIAAVGTAALRIARNASDFTTAVHDRCGLVVEVLPADEEARLASLAAVADLAPEADRTAVFDTGGGSTQFTFTRGREVEDRFSVDVGAVRLTERYALDEPVSEETLGTVYRAIEAELAVLRGRGRPDVLVGMGGAITNLTAVRHGLARYDPEVVHGTVLTRHEVERQIEVYRRRWAAERRGIVGLQPARAEVILAGACVVRTVLALLGADALLVSDRGLRHGVLAERFGRLTNGHARGRPVAGIVDH</sequence>
<dbReference type="Gene3D" id="3.30.420.40">
    <property type="match status" value="1"/>
</dbReference>
<dbReference type="InterPro" id="IPR003695">
    <property type="entry name" value="Ppx_GppA_N"/>
</dbReference>
<keyword evidence="4" id="KW-1185">Reference proteome</keyword>
<comment type="similarity">
    <text evidence="1">Belongs to the GppA/Ppx family.</text>
</comment>
<proteinExistence type="inferred from homology"/>
<protein>
    <submittedName>
        <fullName evidence="3">Exopolyphosphatase/guanosine-5'-triphosphate, 3'-diphosphate pyrophosphatase</fullName>
    </submittedName>
</protein>
<dbReference type="CDD" id="cd24054">
    <property type="entry name" value="ASKHA_NBD_AaPPX-GppA_MtPPX2-like"/>
    <property type="match status" value="1"/>
</dbReference>
<accession>A0A660KZJ2</accession>
<dbReference type="Gene3D" id="3.30.420.150">
    <property type="entry name" value="Exopolyphosphatase. Domain 2"/>
    <property type="match status" value="1"/>
</dbReference>
<gene>
    <name evidence="3" type="ORF">C8N24_5056</name>
</gene>
<dbReference type="AlphaFoldDB" id="A0A660KZJ2"/>
<dbReference type="GO" id="GO:0016462">
    <property type="term" value="F:pyrophosphatase activity"/>
    <property type="evidence" value="ECO:0007669"/>
    <property type="project" value="TreeGrafter"/>
</dbReference>
<dbReference type="RefSeq" id="WP_121255272.1">
    <property type="nucleotide sequence ID" value="NZ_RBIL01000002.1"/>
</dbReference>
<dbReference type="PANTHER" id="PTHR30005">
    <property type="entry name" value="EXOPOLYPHOSPHATASE"/>
    <property type="match status" value="1"/>
</dbReference>
<dbReference type="OrthoDB" id="9793035at2"/>
<dbReference type="EMBL" id="RBIL01000002">
    <property type="protein sequence ID" value="RKQ87036.1"/>
    <property type="molecule type" value="Genomic_DNA"/>
</dbReference>